<name>A0A077MCB9_9MICO</name>
<reference evidence="3 4" key="1">
    <citation type="journal article" date="2013" name="ISME J.">
        <title>A metabolic model for members of the genus Tetrasphaera involved in enhanced biological phosphorus removal.</title>
        <authorList>
            <person name="Kristiansen R."/>
            <person name="Nguyen H.T.T."/>
            <person name="Saunders A.M."/>
            <person name="Nielsen J.L."/>
            <person name="Wimmer R."/>
            <person name="Le V.Q."/>
            <person name="McIlroy S.J."/>
            <person name="Petrovski S."/>
            <person name="Seviour R.J."/>
            <person name="Calteau A."/>
            <person name="Nielsen K.L."/>
            <person name="Nielsen P.H."/>
        </authorList>
    </citation>
    <scope>NUCLEOTIDE SEQUENCE [LARGE SCALE GENOMIC DNA]</scope>
    <source>
        <strain evidence="3 4">Ben 74</strain>
    </source>
</reference>
<feature type="transmembrane region" description="Helical" evidence="2">
    <location>
        <begin position="39"/>
        <end position="58"/>
    </location>
</feature>
<keyword evidence="2" id="KW-1133">Transmembrane helix</keyword>
<comment type="caution">
    <text evidence="3">The sequence shown here is derived from an EMBL/GenBank/DDBJ whole genome shotgun (WGS) entry which is preliminary data.</text>
</comment>
<dbReference type="EMBL" id="CAJC01000068">
    <property type="protein sequence ID" value="CCI52348.1"/>
    <property type="molecule type" value="Genomic_DNA"/>
</dbReference>
<evidence type="ECO:0000313" key="3">
    <source>
        <dbReference type="EMBL" id="CCI52348.1"/>
    </source>
</evidence>
<evidence type="ECO:0000313" key="4">
    <source>
        <dbReference type="Proteomes" id="UP000035720"/>
    </source>
</evidence>
<feature type="transmembrane region" description="Helical" evidence="2">
    <location>
        <begin position="87"/>
        <end position="107"/>
    </location>
</feature>
<protein>
    <submittedName>
        <fullName evidence="3">Uncharacterized protein</fullName>
    </submittedName>
</protein>
<organism evidence="3 4">
    <name type="scientific">Nostocoides jenkinsii Ben 74</name>
    <dbReference type="NCBI Taxonomy" id="1193518"/>
    <lineage>
        <taxon>Bacteria</taxon>
        <taxon>Bacillati</taxon>
        <taxon>Actinomycetota</taxon>
        <taxon>Actinomycetes</taxon>
        <taxon>Micrococcales</taxon>
        <taxon>Intrasporangiaceae</taxon>
        <taxon>Nostocoides</taxon>
    </lineage>
</organism>
<gene>
    <name evidence="3" type="ORF">BN13_160030</name>
</gene>
<keyword evidence="2" id="KW-0812">Transmembrane</keyword>
<sequence length="204" mass="21320">MARALGRRQANGLWLTVLTGLCALLVAGVVVAVAPTNVAWLGVCAALFALLALVWPLAESRGEAVTETRDGGAVTAFTYLRWRAVRAFLPGAILMGAAAVLLSYAIVRRLVVGGSPDSTTTDAAFGIAGGVLIIALAVGYWILVARAAAAHPRAEPSRHSPERSGSRGAVAGRFGRRRGVPGREALDETSGRQRAILRDVDAER</sequence>
<dbReference type="AlphaFoldDB" id="A0A077MCB9"/>
<dbReference type="Proteomes" id="UP000035720">
    <property type="component" value="Unassembled WGS sequence"/>
</dbReference>
<proteinExistence type="predicted"/>
<keyword evidence="4" id="KW-1185">Reference proteome</keyword>
<dbReference type="RefSeq" id="WP_048544730.1">
    <property type="nucleotide sequence ID" value="NZ_HF571038.1"/>
</dbReference>
<feature type="transmembrane region" description="Helical" evidence="2">
    <location>
        <begin position="12"/>
        <end position="33"/>
    </location>
</feature>
<feature type="compositionally biased region" description="Basic and acidic residues" evidence="1">
    <location>
        <begin position="153"/>
        <end position="165"/>
    </location>
</feature>
<feature type="transmembrane region" description="Helical" evidence="2">
    <location>
        <begin position="127"/>
        <end position="149"/>
    </location>
</feature>
<evidence type="ECO:0000256" key="1">
    <source>
        <dbReference type="SAM" id="MobiDB-lite"/>
    </source>
</evidence>
<keyword evidence="2" id="KW-0472">Membrane</keyword>
<feature type="region of interest" description="Disordered" evidence="1">
    <location>
        <begin position="153"/>
        <end position="204"/>
    </location>
</feature>
<dbReference type="STRING" id="1193518.BN13_160030"/>
<accession>A0A077MCB9</accession>
<feature type="compositionally biased region" description="Basic and acidic residues" evidence="1">
    <location>
        <begin position="184"/>
        <end position="204"/>
    </location>
</feature>
<evidence type="ECO:0000256" key="2">
    <source>
        <dbReference type="SAM" id="Phobius"/>
    </source>
</evidence>